<keyword evidence="2" id="KW-0012">Acyltransferase</keyword>
<dbReference type="AlphaFoldDB" id="A0A1R3TQ39"/>
<dbReference type="Proteomes" id="UP000237447">
    <property type="component" value="Unassembled WGS sequence"/>
</dbReference>
<protein>
    <submittedName>
        <fullName evidence="2 3">N-acetyltransferase</fullName>
        <ecNumber evidence="2">2.3.1.-</ecNumber>
    </submittedName>
    <submittedName>
        <fullName evidence="4">Putative acetyltransferase</fullName>
    </submittedName>
</protein>
<dbReference type="SUPFAM" id="SSF55729">
    <property type="entry name" value="Acyl-CoA N-acyltransferases (Nat)"/>
    <property type="match status" value="1"/>
</dbReference>
<organism evidence="4 5">
    <name type="scientific">Agrobacterium rosae</name>
    <dbReference type="NCBI Taxonomy" id="1972867"/>
    <lineage>
        <taxon>Bacteria</taxon>
        <taxon>Pseudomonadati</taxon>
        <taxon>Pseudomonadota</taxon>
        <taxon>Alphaproteobacteria</taxon>
        <taxon>Hyphomicrobiales</taxon>
        <taxon>Rhizobiaceae</taxon>
        <taxon>Rhizobium/Agrobacterium group</taxon>
        <taxon>Agrobacterium</taxon>
    </lineage>
</organism>
<evidence type="ECO:0000313" key="3">
    <source>
        <dbReference type="EMBL" id="POO53391.1"/>
    </source>
</evidence>
<gene>
    <name evidence="3" type="ORF">CPJ18_03895</name>
    <name evidence="4" type="ORF">DSM25559_2719</name>
    <name evidence="2" type="ORF">RMS29_03300</name>
</gene>
<evidence type="ECO:0000313" key="7">
    <source>
        <dbReference type="Proteomes" id="UP001277561"/>
    </source>
</evidence>
<evidence type="ECO:0000313" key="4">
    <source>
        <dbReference type="EMBL" id="SCX25642.1"/>
    </source>
</evidence>
<dbReference type="InterPro" id="IPR016181">
    <property type="entry name" value="Acyl_CoA_acyltransferase"/>
</dbReference>
<accession>A0A2S4EGW6</accession>
<name>A0A1R3TQ39_9HYPH</name>
<dbReference type="Gene3D" id="3.40.630.30">
    <property type="match status" value="1"/>
</dbReference>
<dbReference type="GO" id="GO:0016747">
    <property type="term" value="F:acyltransferase activity, transferring groups other than amino-acyl groups"/>
    <property type="evidence" value="ECO:0007669"/>
    <property type="project" value="InterPro"/>
</dbReference>
<dbReference type="GeneID" id="86878505"/>
<dbReference type="STRING" id="1907666.DSM25559_2719"/>
<evidence type="ECO:0000313" key="2">
    <source>
        <dbReference type="EMBL" id="MDX8328239.1"/>
    </source>
</evidence>
<dbReference type="EMBL" id="NXEJ01000002">
    <property type="protein sequence ID" value="POO53391.1"/>
    <property type="molecule type" value="Genomic_DNA"/>
</dbReference>
<keyword evidence="7" id="KW-1185">Reference proteome</keyword>
<reference evidence="3 6" key="3">
    <citation type="journal article" date="2018" name="Syst. Appl. Microbiol.">
        <title>Agrobacterium rosae sp. nov., isolated from galls on different agricultural crops.</title>
        <authorList>
            <person name="Kuzmanovic N."/>
            <person name="Pulawska J."/>
            <person name="Smalla K."/>
            <person name="Nesme X."/>
        </authorList>
    </citation>
    <scope>NUCLEOTIDE SEQUENCE [LARGE SCALE GENOMIC DNA]</scope>
    <source>
        <strain evidence="3 6">NCPPB 1650</strain>
    </source>
</reference>
<reference evidence="2 7" key="4">
    <citation type="journal article" date="2023" name="Phytobiomes J">
        <title>Deciphering the key players within the bacterial microbiota associated with aerial crown gall tumors on rhododendron: Insights into the gallobiome.</title>
        <authorList>
            <person name="Kuzmanovic N."/>
            <person name="Nesme J."/>
            <person name="Wolf J."/>
            <person name="Neumann-Schaal M."/>
            <person name="Petersen J."/>
            <person name="Fernandez-Gnecco G."/>
            <person name="Sproeer C."/>
            <person name="Bunk B."/>
            <person name="Overmann J."/>
            <person name="Sorensen S.J."/>
            <person name="Idczak E."/>
            <person name="Smalla K."/>
        </authorList>
    </citation>
    <scope>NUCLEOTIDE SEQUENCE [LARGE SCALE GENOMIC DNA]</scope>
    <source>
        <strain evidence="7">rho-14.1</strain>
        <strain evidence="2">Rho-14.1</strain>
    </source>
</reference>
<sequence>MMGDRDAVVVRQIVELPDQLDQLLLEAEAEGFEMISVLQDEWRSGANRFERPGEILALATIDGEVAGIGGTTQDFMDSGWLRMRRFYVRPAYRRLGVGRQIALFVLEHAKAFDRPIVLYTAGPEAEAFWPTIGFIPIERDNTTHIFRGKQ</sequence>
<dbReference type="Proteomes" id="UP001277561">
    <property type="component" value="Unassembled WGS sequence"/>
</dbReference>
<keyword evidence="4" id="KW-0808">Transferase</keyword>
<reference evidence="5" key="1">
    <citation type="submission" date="2016-10" db="EMBL/GenBank/DDBJ databases">
        <authorList>
            <person name="Wibberg D."/>
        </authorList>
    </citation>
    <scope>NUCLEOTIDE SEQUENCE [LARGE SCALE GENOMIC DNA]</scope>
</reference>
<accession>A0A1R3TQ39</accession>
<dbReference type="RefSeq" id="WP_077120320.1">
    <property type="nucleotide sequence ID" value="NZ_CP192764.1"/>
</dbReference>
<evidence type="ECO:0000259" key="1">
    <source>
        <dbReference type="PROSITE" id="PS51186"/>
    </source>
</evidence>
<dbReference type="EC" id="2.3.1.-" evidence="2"/>
<dbReference type="Pfam" id="PF00583">
    <property type="entry name" value="Acetyltransf_1"/>
    <property type="match status" value="1"/>
</dbReference>
<dbReference type="InterPro" id="IPR000182">
    <property type="entry name" value="GNAT_dom"/>
</dbReference>
<dbReference type="Proteomes" id="UP000187891">
    <property type="component" value="Unassembled WGS sequence"/>
</dbReference>
<proteinExistence type="predicted"/>
<dbReference type="PROSITE" id="PS51186">
    <property type="entry name" value="GNAT"/>
    <property type="match status" value="1"/>
</dbReference>
<feature type="domain" description="N-acetyltransferase" evidence="1">
    <location>
        <begin position="8"/>
        <end position="150"/>
    </location>
</feature>
<evidence type="ECO:0000313" key="6">
    <source>
        <dbReference type="Proteomes" id="UP000237447"/>
    </source>
</evidence>
<dbReference type="EMBL" id="JAVRAD010000001">
    <property type="protein sequence ID" value="MDX8328239.1"/>
    <property type="molecule type" value="Genomic_DNA"/>
</dbReference>
<evidence type="ECO:0000313" key="5">
    <source>
        <dbReference type="Proteomes" id="UP000187891"/>
    </source>
</evidence>
<reference evidence="4" key="2">
    <citation type="submission" date="2016-10" db="EMBL/GenBank/DDBJ databases">
        <authorList>
            <person name="de Groot N.N."/>
        </authorList>
    </citation>
    <scope>NUCLEOTIDE SEQUENCE [LARGE SCALE GENOMIC DNA]</scope>
    <source>
        <strain evidence="4">DSM25559</strain>
    </source>
</reference>
<dbReference type="EMBL" id="FMUE01000006">
    <property type="protein sequence ID" value="SCX25642.1"/>
    <property type="molecule type" value="Genomic_DNA"/>
</dbReference>
<dbReference type="CDD" id="cd04301">
    <property type="entry name" value="NAT_SF"/>
    <property type="match status" value="1"/>
</dbReference>